<evidence type="ECO:0000313" key="4">
    <source>
        <dbReference type="Proteomes" id="UP000237105"/>
    </source>
</evidence>
<dbReference type="GO" id="GO:0008270">
    <property type="term" value="F:zinc ion binding"/>
    <property type="evidence" value="ECO:0007669"/>
    <property type="project" value="UniProtKB-KW"/>
</dbReference>
<dbReference type="AlphaFoldDB" id="A0A2P5C6D8"/>
<dbReference type="GO" id="GO:0003676">
    <property type="term" value="F:nucleic acid binding"/>
    <property type="evidence" value="ECO:0007669"/>
    <property type="project" value="InterPro"/>
</dbReference>
<organism evidence="3 4">
    <name type="scientific">Parasponia andersonii</name>
    <name type="common">Sponia andersonii</name>
    <dbReference type="NCBI Taxonomy" id="3476"/>
    <lineage>
        <taxon>Eukaryota</taxon>
        <taxon>Viridiplantae</taxon>
        <taxon>Streptophyta</taxon>
        <taxon>Embryophyta</taxon>
        <taxon>Tracheophyta</taxon>
        <taxon>Spermatophyta</taxon>
        <taxon>Magnoliopsida</taxon>
        <taxon>eudicotyledons</taxon>
        <taxon>Gunneridae</taxon>
        <taxon>Pentapetalae</taxon>
        <taxon>rosids</taxon>
        <taxon>fabids</taxon>
        <taxon>Rosales</taxon>
        <taxon>Cannabaceae</taxon>
        <taxon>Parasponia</taxon>
    </lineage>
</organism>
<evidence type="ECO:0000259" key="2">
    <source>
        <dbReference type="PROSITE" id="PS50158"/>
    </source>
</evidence>
<evidence type="ECO:0000256" key="1">
    <source>
        <dbReference type="PROSITE-ProRule" id="PRU00047"/>
    </source>
</evidence>
<dbReference type="PROSITE" id="PS50158">
    <property type="entry name" value="ZF_CCHC"/>
    <property type="match status" value="1"/>
</dbReference>
<sequence length="110" mass="12692">MDEVPCIHAVAVIRDRELILYDYCSNYYTKESLLATSEGIVYLVGNQNTWQVPEEVEEVLLLAPEGTIKSGRPKKRRNLSTWETKKSVKCGRCGQYGHNRKTCRNPPKRY</sequence>
<dbReference type="InterPro" id="IPR036875">
    <property type="entry name" value="Znf_CCHC_sf"/>
</dbReference>
<dbReference type="STRING" id="3476.A0A2P5C6D8"/>
<dbReference type="OrthoDB" id="1164070at2759"/>
<protein>
    <submittedName>
        <fullName evidence="3">Zinc finger, CCHC-type</fullName>
    </submittedName>
</protein>
<keyword evidence="4" id="KW-1185">Reference proteome</keyword>
<keyword evidence="1" id="KW-0863">Zinc-finger</keyword>
<keyword evidence="1" id="KW-0862">Zinc</keyword>
<feature type="domain" description="CCHC-type" evidence="2">
    <location>
        <begin position="89"/>
        <end position="105"/>
    </location>
</feature>
<dbReference type="Proteomes" id="UP000237105">
    <property type="component" value="Unassembled WGS sequence"/>
</dbReference>
<reference evidence="4" key="1">
    <citation type="submission" date="2016-06" db="EMBL/GenBank/DDBJ databases">
        <title>Parallel loss of symbiosis genes in relatives of nitrogen-fixing non-legume Parasponia.</title>
        <authorList>
            <person name="Van Velzen R."/>
            <person name="Holmer R."/>
            <person name="Bu F."/>
            <person name="Rutten L."/>
            <person name="Van Zeijl A."/>
            <person name="Liu W."/>
            <person name="Santuari L."/>
            <person name="Cao Q."/>
            <person name="Sharma T."/>
            <person name="Shen D."/>
            <person name="Roswanjaya Y."/>
            <person name="Wardhani T."/>
            <person name="Kalhor M.S."/>
            <person name="Jansen J."/>
            <person name="Van den Hoogen J."/>
            <person name="Gungor B."/>
            <person name="Hartog M."/>
            <person name="Hontelez J."/>
            <person name="Verver J."/>
            <person name="Yang W.-C."/>
            <person name="Schijlen E."/>
            <person name="Repin R."/>
            <person name="Schilthuizen M."/>
            <person name="Schranz E."/>
            <person name="Heidstra R."/>
            <person name="Miyata K."/>
            <person name="Fedorova E."/>
            <person name="Kohlen W."/>
            <person name="Bisseling T."/>
            <person name="Smit S."/>
            <person name="Geurts R."/>
        </authorList>
    </citation>
    <scope>NUCLEOTIDE SEQUENCE [LARGE SCALE GENOMIC DNA]</scope>
    <source>
        <strain evidence="4">cv. WU1-14</strain>
    </source>
</reference>
<accession>A0A2P5C6D8</accession>
<comment type="caution">
    <text evidence="3">The sequence shown here is derived from an EMBL/GenBank/DDBJ whole genome shotgun (WGS) entry which is preliminary data.</text>
</comment>
<name>A0A2P5C6D8_PARAD</name>
<keyword evidence="1" id="KW-0479">Metal-binding</keyword>
<dbReference type="SUPFAM" id="SSF57756">
    <property type="entry name" value="Retrovirus zinc finger-like domains"/>
    <property type="match status" value="1"/>
</dbReference>
<gene>
    <name evidence="3" type="ORF">PanWU01x14_180490</name>
</gene>
<dbReference type="EMBL" id="JXTB01000169">
    <property type="protein sequence ID" value="PON56636.1"/>
    <property type="molecule type" value="Genomic_DNA"/>
</dbReference>
<evidence type="ECO:0000313" key="3">
    <source>
        <dbReference type="EMBL" id="PON56636.1"/>
    </source>
</evidence>
<proteinExistence type="predicted"/>
<dbReference type="InterPro" id="IPR001878">
    <property type="entry name" value="Znf_CCHC"/>
</dbReference>